<dbReference type="PROSITE" id="PS50949">
    <property type="entry name" value="HTH_GNTR"/>
    <property type="match status" value="1"/>
</dbReference>
<dbReference type="Gene3D" id="1.20.120.530">
    <property type="entry name" value="GntR ligand-binding domain-like"/>
    <property type="match status" value="1"/>
</dbReference>
<dbReference type="AlphaFoldDB" id="A0A6P1T4H5"/>
<dbReference type="Proteomes" id="UP000464495">
    <property type="component" value="Chromosome"/>
</dbReference>
<keyword evidence="1" id="KW-0805">Transcription regulation</keyword>
<dbReference type="InterPro" id="IPR000524">
    <property type="entry name" value="Tscrpt_reg_HTH_GntR"/>
</dbReference>
<dbReference type="InterPro" id="IPR011711">
    <property type="entry name" value="GntR_C"/>
</dbReference>
<dbReference type="SMART" id="SM00345">
    <property type="entry name" value="HTH_GNTR"/>
    <property type="match status" value="1"/>
</dbReference>
<keyword evidence="2" id="KW-0238">DNA-binding</keyword>
<dbReference type="SUPFAM" id="SSF46785">
    <property type="entry name" value="Winged helix' DNA-binding domain"/>
    <property type="match status" value="1"/>
</dbReference>
<sequence length="234" mass="26318">MHFPDGHGAEMNTFRAMQPVGDATRRRQTADQLTELIVTGELAAGTKLTETGLASALQISRGPLREAIRELVEAGLLVSQPYKGLFVRSASPRDLQEIYSLRTTLEQFAFKECWAKRTPAALDDLRGRELSLRQAVDDGIAPTAAIARELHLHSWCYELSGHALLLQSWERMKSNLHFYFSLHQQAHGRRGPRREAHDKYIELACGDDLQAMLSHLEEHMQQGLKTTLTFAEEG</sequence>
<evidence type="ECO:0000256" key="2">
    <source>
        <dbReference type="ARBA" id="ARBA00023125"/>
    </source>
</evidence>
<organism evidence="5 6">
    <name type="scientific">Algicella marina</name>
    <dbReference type="NCBI Taxonomy" id="2683284"/>
    <lineage>
        <taxon>Bacteria</taxon>
        <taxon>Pseudomonadati</taxon>
        <taxon>Pseudomonadota</taxon>
        <taxon>Alphaproteobacteria</taxon>
        <taxon>Rhodobacterales</taxon>
        <taxon>Paracoccaceae</taxon>
        <taxon>Algicella</taxon>
    </lineage>
</organism>
<dbReference type="Pfam" id="PF07729">
    <property type="entry name" value="FCD"/>
    <property type="match status" value="1"/>
</dbReference>
<dbReference type="Pfam" id="PF00392">
    <property type="entry name" value="GntR"/>
    <property type="match status" value="1"/>
</dbReference>
<evidence type="ECO:0000256" key="3">
    <source>
        <dbReference type="ARBA" id="ARBA00023163"/>
    </source>
</evidence>
<keyword evidence="3" id="KW-0804">Transcription</keyword>
<dbReference type="RefSeq" id="WP_161863450.1">
    <property type="nucleotide sequence ID" value="NZ_CP046620.1"/>
</dbReference>
<evidence type="ECO:0000313" key="6">
    <source>
        <dbReference type="Proteomes" id="UP000464495"/>
    </source>
</evidence>
<dbReference type="CDD" id="cd07377">
    <property type="entry name" value="WHTH_GntR"/>
    <property type="match status" value="1"/>
</dbReference>
<keyword evidence="6" id="KW-1185">Reference proteome</keyword>
<dbReference type="PANTHER" id="PTHR43537">
    <property type="entry name" value="TRANSCRIPTIONAL REGULATOR, GNTR FAMILY"/>
    <property type="match status" value="1"/>
</dbReference>
<dbReference type="InterPro" id="IPR036388">
    <property type="entry name" value="WH-like_DNA-bd_sf"/>
</dbReference>
<protein>
    <submittedName>
        <fullName evidence="5">GntR family transcriptional regulator</fullName>
    </submittedName>
</protein>
<dbReference type="EMBL" id="CP046620">
    <property type="protein sequence ID" value="QHQ36907.1"/>
    <property type="molecule type" value="Genomic_DNA"/>
</dbReference>
<proteinExistence type="predicted"/>
<dbReference type="KEGG" id="amaq:GO499_17830"/>
<evidence type="ECO:0000256" key="1">
    <source>
        <dbReference type="ARBA" id="ARBA00023015"/>
    </source>
</evidence>
<accession>A0A6P1T4H5</accession>
<evidence type="ECO:0000313" key="5">
    <source>
        <dbReference type="EMBL" id="QHQ36907.1"/>
    </source>
</evidence>
<evidence type="ECO:0000259" key="4">
    <source>
        <dbReference type="PROSITE" id="PS50949"/>
    </source>
</evidence>
<dbReference type="GO" id="GO:0003677">
    <property type="term" value="F:DNA binding"/>
    <property type="evidence" value="ECO:0007669"/>
    <property type="project" value="UniProtKB-KW"/>
</dbReference>
<dbReference type="SUPFAM" id="SSF48008">
    <property type="entry name" value="GntR ligand-binding domain-like"/>
    <property type="match status" value="1"/>
</dbReference>
<dbReference type="InterPro" id="IPR036390">
    <property type="entry name" value="WH_DNA-bd_sf"/>
</dbReference>
<reference evidence="5 6" key="1">
    <citation type="submission" date="2019-12" db="EMBL/GenBank/DDBJ databases">
        <title>Complete genome sequence of Algicella marina strain 9Alg 56(T) isolated from the red alga Tichocarpus crinitus.</title>
        <authorList>
            <person name="Kim S.-G."/>
            <person name="Nedashkovskaya O.I."/>
        </authorList>
    </citation>
    <scope>NUCLEOTIDE SEQUENCE [LARGE SCALE GENOMIC DNA]</scope>
    <source>
        <strain evidence="5 6">9Alg 56</strain>
    </source>
</reference>
<dbReference type="Gene3D" id="1.10.10.10">
    <property type="entry name" value="Winged helix-like DNA-binding domain superfamily/Winged helix DNA-binding domain"/>
    <property type="match status" value="1"/>
</dbReference>
<name>A0A6P1T4H5_9RHOB</name>
<dbReference type="PANTHER" id="PTHR43537:SF45">
    <property type="entry name" value="GNTR FAMILY REGULATORY PROTEIN"/>
    <property type="match status" value="1"/>
</dbReference>
<feature type="domain" description="HTH gntR-type" evidence="4">
    <location>
        <begin position="23"/>
        <end position="90"/>
    </location>
</feature>
<dbReference type="GO" id="GO:0003700">
    <property type="term" value="F:DNA-binding transcription factor activity"/>
    <property type="evidence" value="ECO:0007669"/>
    <property type="project" value="InterPro"/>
</dbReference>
<gene>
    <name evidence="5" type="ORF">GO499_17830</name>
</gene>
<dbReference type="InterPro" id="IPR008920">
    <property type="entry name" value="TF_FadR/GntR_C"/>
</dbReference>